<protein>
    <submittedName>
        <fullName evidence="2">Uncharacterized protein</fullName>
    </submittedName>
</protein>
<proteinExistence type="predicted"/>
<name>A0A6H5H2C8_9HEMI</name>
<evidence type="ECO:0000313" key="2">
    <source>
        <dbReference type="EMBL" id="CAB0009608.1"/>
    </source>
</evidence>
<dbReference type="Proteomes" id="UP000479000">
    <property type="component" value="Unassembled WGS sequence"/>
</dbReference>
<evidence type="ECO:0000313" key="3">
    <source>
        <dbReference type="Proteomes" id="UP000479000"/>
    </source>
</evidence>
<dbReference type="EMBL" id="CADCXU010021842">
    <property type="protein sequence ID" value="CAB0009608.1"/>
    <property type="molecule type" value="Genomic_DNA"/>
</dbReference>
<reference evidence="2 3" key="1">
    <citation type="submission" date="2020-02" db="EMBL/GenBank/DDBJ databases">
        <authorList>
            <person name="Ferguson B K."/>
        </authorList>
    </citation>
    <scope>NUCLEOTIDE SEQUENCE [LARGE SCALE GENOMIC DNA]</scope>
</reference>
<accession>A0A6H5H2C8</accession>
<dbReference type="AlphaFoldDB" id="A0A6H5H2C8"/>
<organism evidence="2 3">
    <name type="scientific">Nesidiocoris tenuis</name>
    <dbReference type="NCBI Taxonomy" id="355587"/>
    <lineage>
        <taxon>Eukaryota</taxon>
        <taxon>Metazoa</taxon>
        <taxon>Ecdysozoa</taxon>
        <taxon>Arthropoda</taxon>
        <taxon>Hexapoda</taxon>
        <taxon>Insecta</taxon>
        <taxon>Pterygota</taxon>
        <taxon>Neoptera</taxon>
        <taxon>Paraneoptera</taxon>
        <taxon>Hemiptera</taxon>
        <taxon>Heteroptera</taxon>
        <taxon>Panheteroptera</taxon>
        <taxon>Cimicomorpha</taxon>
        <taxon>Miridae</taxon>
        <taxon>Dicyphina</taxon>
        <taxon>Nesidiocoris</taxon>
    </lineage>
</organism>
<evidence type="ECO:0000256" key="1">
    <source>
        <dbReference type="SAM" id="MobiDB-lite"/>
    </source>
</evidence>
<keyword evidence="3" id="KW-1185">Reference proteome</keyword>
<feature type="region of interest" description="Disordered" evidence="1">
    <location>
        <begin position="78"/>
        <end position="99"/>
    </location>
</feature>
<sequence length="121" mass="13195">MIHQPAGPEIAPPPTRFDRSAFFRGPLGACAGPRAAAGSRPRYGFSRRAEAGDAAQPWPVRPIADRSERRLPRAIRRHHVRKIGGSRGKTGGSSRKTGREIAKFAMSNVERGSDFSTQESM</sequence>
<gene>
    <name evidence="2" type="ORF">NTEN_LOCUS14738</name>
</gene>